<feature type="non-terminal residue" evidence="1">
    <location>
        <position position="1"/>
    </location>
</feature>
<organism evidence="1 2">
    <name type="scientific">Racocetra persica</name>
    <dbReference type="NCBI Taxonomy" id="160502"/>
    <lineage>
        <taxon>Eukaryota</taxon>
        <taxon>Fungi</taxon>
        <taxon>Fungi incertae sedis</taxon>
        <taxon>Mucoromycota</taxon>
        <taxon>Glomeromycotina</taxon>
        <taxon>Glomeromycetes</taxon>
        <taxon>Diversisporales</taxon>
        <taxon>Gigasporaceae</taxon>
        <taxon>Racocetra</taxon>
    </lineage>
</organism>
<sequence>NVKQEGEALEFLQSLPDKSVALAFFDPQYEKVGDKNPQTSRKFTDKSFPNVWKEESLSTQRRKHPHQKPFYLIRTLINATTQEGDLIVDPCAGSFIVLDACQDLGRDFIEYLLNSEGQIVAVEDIDPFKYSKEQQATPNNYEELKKNYQYLSKKEELSPPIEINEPLPPFSLNIEELPEIEPPEDDDINKEPKIEEEPEEVEEKERDCEVKESDKEEK</sequence>
<dbReference type="EMBL" id="CAJVQC010022022">
    <property type="protein sequence ID" value="CAG8716107.1"/>
    <property type="molecule type" value="Genomic_DNA"/>
</dbReference>
<keyword evidence="2" id="KW-1185">Reference proteome</keyword>
<reference evidence="1" key="1">
    <citation type="submission" date="2021-06" db="EMBL/GenBank/DDBJ databases">
        <authorList>
            <person name="Kallberg Y."/>
            <person name="Tangrot J."/>
            <person name="Rosling A."/>
        </authorList>
    </citation>
    <scope>NUCLEOTIDE SEQUENCE</scope>
    <source>
        <strain evidence="1">MA461A</strain>
    </source>
</reference>
<gene>
    <name evidence="1" type="ORF">RPERSI_LOCUS10904</name>
</gene>
<evidence type="ECO:0000313" key="1">
    <source>
        <dbReference type="EMBL" id="CAG8716107.1"/>
    </source>
</evidence>
<accession>A0ACA9PMD4</accession>
<evidence type="ECO:0000313" key="2">
    <source>
        <dbReference type="Proteomes" id="UP000789920"/>
    </source>
</evidence>
<name>A0ACA9PMD4_9GLOM</name>
<proteinExistence type="predicted"/>
<protein>
    <submittedName>
        <fullName evidence="1">12491_t:CDS:1</fullName>
    </submittedName>
</protein>
<comment type="caution">
    <text evidence="1">The sequence shown here is derived from an EMBL/GenBank/DDBJ whole genome shotgun (WGS) entry which is preliminary data.</text>
</comment>
<dbReference type="Proteomes" id="UP000789920">
    <property type="component" value="Unassembled WGS sequence"/>
</dbReference>